<protein>
    <submittedName>
        <fullName evidence="1">Uncharacterized protein</fullName>
    </submittedName>
</protein>
<evidence type="ECO:0000313" key="1">
    <source>
        <dbReference type="EMBL" id="MCB5411698.1"/>
    </source>
</evidence>
<reference evidence="1 2" key="1">
    <citation type="submission" date="2020-07" db="EMBL/GenBank/DDBJ databases">
        <title>Pseudogemmobacter sp. nov., isolated from poultry manure in Taiwan.</title>
        <authorList>
            <person name="Lin S.-Y."/>
            <person name="Tang Y.-S."/>
            <person name="Young C.-C."/>
        </authorList>
    </citation>
    <scope>NUCLEOTIDE SEQUENCE [LARGE SCALE GENOMIC DNA]</scope>
    <source>
        <strain evidence="1 2">CC-YST710</strain>
    </source>
</reference>
<organism evidence="1 2">
    <name type="scientific">Pseudogemmobacter faecipullorum</name>
    <dbReference type="NCBI Taxonomy" id="2755041"/>
    <lineage>
        <taxon>Bacteria</taxon>
        <taxon>Pseudomonadati</taxon>
        <taxon>Pseudomonadota</taxon>
        <taxon>Alphaproteobacteria</taxon>
        <taxon>Rhodobacterales</taxon>
        <taxon>Paracoccaceae</taxon>
        <taxon>Pseudogemmobacter</taxon>
    </lineage>
</organism>
<dbReference type="RefSeq" id="WP_226937149.1">
    <property type="nucleotide sequence ID" value="NZ_JACDXX010000019.1"/>
</dbReference>
<name>A0ABS8CQR4_9RHOB</name>
<dbReference type="EMBL" id="JACDXX010000019">
    <property type="protein sequence ID" value="MCB5411698.1"/>
    <property type="molecule type" value="Genomic_DNA"/>
</dbReference>
<keyword evidence="2" id="KW-1185">Reference proteome</keyword>
<proteinExistence type="predicted"/>
<dbReference type="Proteomes" id="UP001198571">
    <property type="component" value="Unassembled WGS sequence"/>
</dbReference>
<accession>A0ABS8CQR4</accession>
<comment type="caution">
    <text evidence="1">The sequence shown here is derived from an EMBL/GenBank/DDBJ whole genome shotgun (WGS) entry which is preliminary data.</text>
</comment>
<evidence type="ECO:0000313" key="2">
    <source>
        <dbReference type="Proteomes" id="UP001198571"/>
    </source>
</evidence>
<sequence>MSTERFTQILKGREDWQNCLSTLLNPASVASLFGPTTRPMLVRTDALRFERKCRIEEEVFMRRDMRSRDSRSLSAHGSSEEAAVTFEDEYLDVIGTGYSHEVAEKHLVTLMLRAVLCHLRTVSDQSQDMGISRPVLVHFRDLATQQVTHSDNRFWRLARWPLGKSGHELIEQAVLRHCAKPEAGEYHLADLLISLWNRFPFRSEPSGTDLVLHHYGAAPRSHAALNSVELLEVDAICAAEELHQREAEVQSKRISEREREVLKAVREAMVRMEQNRADKVSEMRHGTFTPNSIDWADMTPLLMRRLLLEHPKTVIGAICGVSEAAVRKYCAKHEIRQPPRGYWLKR</sequence>
<gene>
    <name evidence="1" type="ORF">H0485_17030</name>
</gene>